<proteinExistence type="predicted"/>
<feature type="signal peptide" evidence="1">
    <location>
        <begin position="1"/>
        <end position="24"/>
    </location>
</feature>
<dbReference type="RefSeq" id="WP_088905506.1">
    <property type="nucleotide sequence ID" value="NZ_CP022272.1"/>
</dbReference>
<dbReference type="SUPFAM" id="SSF54427">
    <property type="entry name" value="NTF2-like"/>
    <property type="match status" value="1"/>
</dbReference>
<dbReference type="AlphaFoldDB" id="A0AAC9XPY0"/>
<evidence type="ECO:0000313" key="3">
    <source>
        <dbReference type="Proteomes" id="UP000198233"/>
    </source>
</evidence>
<keyword evidence="1" id="KW-0732">Signal</keyword>
<dbReference type="KEGG" id="smav:CFF01_16425"/>
<dbReference type="InterPro" id="IPR032710">
    <property type="entry name" value="NTF2-like_dom_sf"/>
</dbReference>
<accession>A0AAC9XPY0</accession>
<protein>
    <submittedName>
        <fullName evidence="2">Uncharacterized protein</fullName>
    </submittedName>
</protein>
<dbReference type="Gene3D" id="3.10.450.50">
    <property type="match status" value="1"/>
</dbReference>
<dbReference type="Proteomes" id="UP000198233">
    <property type="component" value="Chromosome"/>
</dbReference>
<reference evidence="2 3" key="1">
    <citation type="submission" date="2017-06" db="EMBL/GenBank/DDBJ databases">
        <title>Complete genome sequence of Shewanella marisflavi EP1 associated with anaerobic 2,4-dinitrotoluene reduction and salt tolerance.</title>
        <authorList>
            <person name="Huang J."/>
        </authorList>
    </citation>
    <scope>NUCLEOTIDE SEQUENCE [LARGE SCALE GENOMIC DNA]</scope>
    <source>
        <strain evidence="2 3">EP1</strain>
    </source>
</reference>
<dbReference type="EMBL" id="CP022272">
    <property type="protein sequence ID" value="ASJ98048.1"/>
    <property type="molecule type" value="Genomic_DNA"/>
</dbReference>
<evidence type="ECO:0000313" key="2">
    <source>
        <dbReference type="EMBL" id="ASJ98048.1"/>
    </source>
</evidence>
<name>A0AAC9XPY0_9GAMM</name>
<evidence type="ECO:0000256" key="1">
    <source>
        <dbReference type="SAM" id="SignalP"/>
    </source>
</evidence>
<gene>
    <name evidence="2" type="ORF">CFF01_16425</name>
</gene>
<sequence length="281" mass="31312">MRSLRLMALLMMLGAIFIPPRTQAAEVDYGLEADVYLWYASLDMAQYQQRLAKDVGLVDLAEYAGAEIRGGAHHIMSITPIAQSQDGSEVEVEIEFLLASAMEIKAHSEVRGQYVVQRLNLDNLGLVRSSVTLVNEYDDFTSRYRAAAPNNQIRAALYAWTQSLDSLDGARLFSLMATDASFSGPEDPSQPLGQYLAYLKRLEHSDSRRVIKNLTLTPETAGIYRLNFEYQWTATNNQGEVELAQVGVVMLLSVSQQGVKVHLYRAQYLPPVTDLGAEVRC</sequence>
<feature type="chain" id="PRO_5042295137" evidence="1">
    <location>
        <begin position="25"/>
        <end position="281"/>
    </location>
</feature>
<organism evidence="2 3">
    <name type="scientific">Shewanella marisflavi</name>
    <dbReference type="NCBI Taxonomy" id="260364"/>
    <lineage>
        <taxon>Bacteria</taxon>
        <taxon>Pseudomonadati</taxon>
        <taxon>Pseudomonadota</taxon>
        <taxon>Gammaproteobacteria</taxon>
        <taxon>Alteromonadales</taxon>
        <taxon>Shewanellaceae</taxon>
        <taxon>Shewanella</taxon>
    </lineage>
</organism>